<feature type="non-terminal residue" evidence="3">
    <location>
        <position position="477"/>
    </location>
</feature>
<dbReference type="InterPro" id="IPR000198">
    <property type="entry name" value="RhoGAP_dom"/>
</dbReference>
<dbReference type="PROSITE" id="PS50238">
    <property type="entry name" value="RHOGAP"/>
    <property type="match status" value="1"/>
</dbReference>
<evidence type="ECO:0000313" key="3">
    <source>
        <dbReference type="EMBL" id="ORZ04779.1"/>
    </source>
</evidence>
<evidence type="ECO:0000259" key="2">
    <source>
        <dbReference type="PROSITE" id="PS50238"/>
    </source>
</evidence>
<evidence type="ECO:0000313" key="4">
    <source>
        <dbReference type="Proteomes" id="UP000193560"/>
    </source>
</evidence>
<evidence type="ECO:0000256" key="1">
    <source>
        <dbReference type="ARBA" id="ARBA00022468"/>
    </source>
</evidence>
<dbReference type="Pfam" id="PF00620">
    <property type="entry name" value="RhoGAP"/>
    <property type="match status" value="1"/>
</dbReference>
<gene>
    <name evidence="3" type="ORF">BCR42DRAFT_385034</name>
</gene>
<dbReference type="STRING" id="90262.A0A1X2HZ44"/>
<dbReference type="EMBL" id="MCGE01000048">
    <property type="protein sequence ID" value="ORZ04779.1"/>
    <property type="molecule type" value="Genomic_DNA"/>
</dbReference>
<proteinExistence type="predicted"/>
<dbReference type="SMART" id="SM00324">
    <property type="entry name" value="RhoGAP"/>
    <property type="match status" value="1"/>
</dbReference>
<dbReference type="GO" id="GO:0005096">
    <property type="term" value="F:GTPase activator activity"/>
    <property type="evidence" value="ECO:0007669"/>
    <property type="project" value="UniProtKB-KW"/>
</dbReference>
<dbReference type="PANTHER" id="PTHR15228:SF25">
    <property type="entry name" value="F-BAR DOMAIN-CONTAINING PROTEIN"/>
    <property type="match status" value="1"/>
</dbReference>
<keyword evidence="4" id="KW-1185">Reference proteome</keyword>
<dbReference type="SUPFAM" id="SSF48350">
    <property type="entry name" value="GTPase activation domain, GAP"/>
    <property type="match status" value="1"/>
</dbReference>
<sequence length="477" mass="53858">MILVYFPNTGIFYQFTVKKQVKTCISSGDSLSLSTSPLLFQIYIQILYLMTYSDQTTRLPLFGSPIVTGIARSSYITETGLIIPGVVARCFQEINKNLKVEGLFRRSGASPVLNQLQEQFERCDDPFKVIPAPSVTTVHYWTGLLKRYLQLLPEPLIPQSHQILFLEAFNTERPLEKLQEVIYNMPLEHRNLLIYLLQSILNMVEHGDTNQMTAATMAIIVAPTCIHIDAVSQLMQQSTPSLKSTPTTSWQKATNRLFGFAKRKRSSGINQSLSSLSTRSVPFPLYQPQHILQLDIVKQSSQWTLLLEYLITNSFLLLKTTTQAKAPERVSPQYPRSLPVIHNISSSALSSSHSRLSSVTSEGKKSSPAIDITNLEFPASRDLLNIFQDVCTPVCITEANVAAVEPRQKYVNTLKHWRAREEQAILQRHSIPDKNQVITMEANGNTKAMLHLWGKKSLFTEQTLETNIPPSHLQLYQ</sequence>
<comment type="caution">
    <text evidence="3">The sequence shown here is derived from an EMBL/GenBank/DDBJ whole genome shotgun (WGS) entry which is preliminary data.</text>
</comment>
<dbReference type="Proteomes" id="UP000193560">
    <property type="component" value="Unassembled WGS sequence"/>
</dbReference>
<dbReference type="CDD" id="cd00159">
    <property type="entry name" value="RhoGAP"/>
    <property type="match status" value="1"/>
</dbReference>
<dbReference type="GO" id="GO:0007165">
    <property type="term" value="P:signal transduction"/>
    <property type="evidence" value="ECO:0007669"/>
    <property type="project" value="InterPro"/>
</dbReference>
<dbReference type="AlphaFoldDB" id="A0A1X2HZ44"/>
<feature type="domain" description="Rho-GAP" evidence="2">
    <location>
        <begin position="70"/>
        <end position="258"/>
    </location>
</feature>
<name>A0A1X2HZ44_9FUNG</name>
<dbReference type="PANTHER" id="PTHR15228">
    <property type="entry name" value="SPERMATHECAL PHYSIOLOGY VARIANT"/>
    <property type="match status" value="1"/>
</dbReference>
<dbReference type="Gene3D" id="1.10.555.10">
    <property type="entry name" value="Rho GTPase activation protein"/>
    <property type="match status" value="1"/>
</dbReference>
<organism evidence="3 4">
    <name type="scientific">Absidia repens</name>
    <dbReference type="NCBI Taxonomy" id="90262"/>
    <lineage>
        <taxon>Eukaryota</taxon>
        <taxon>Fungi</taxon>
        <taxon>Fungi incertae sedis</taxon>
        <taxon>Mucoromycota</taxon>
        <taxon>Mucoromycotina</taxon>
        <taxon>Mucoromycetes</taxon>
        <taxon>Mucorales</taxon>
        <taxon>Cunninghamellaceae</taxon>
        <taxon>Absidia</taxon>
    </lineage>
</organism>
<keyword evidence="1" id="KW-0343">GTPase activation</keyword>
<dbReference type="InterPro" id="IPR051025">
    <property type="entry name" value="RhoGAP"/>
</dbReference>
<reference evidence="3 4" key="1">
    <citation type="submission" date="2016-07" db="EMBL/GenBank/DDBJ databases">
        <title>Pervasive Adenine N6-methylation of Active Genes in Fungi.</title>
        <authorList>
            <consortium name="DOE Joint Genome Institute"/>
            <person name="Mondo S.J."/>
            <person name="Dannebaum R.O."/>
            <person name="Kuo R.C."/>
            <person name="Labutti K."/>
            <person name="Haridas S."/>
            <person name="Kuo A."/>
            <person name="Salamov A."/>
            <person name="Ahrendt S.R."/>
            <person name="Lipzen A."/>
            <person name="Sullivan W."/>
            <person name="Andreopoulos W.B."/>
            <person name="Clum A."/>
            <person name="Lindquist E."/>
            <person name="Daum C."/>
            <person name="Ramamoorthy G.K."/>
            <person name="Gryganskyi A."/>
            <person name="Culley D."/>
            <person name="Magnuson J.K."/>
            <person name="James T.Y."/>
            <person name="O'Malley M.A."/>
            <person name="Stajich J.E."/>
            <person name="Spatafora J.W."/>
            <person name="Visel A."/>
            <person name="Grigoriev I.V."/>
        </authorList>
    </citation>
    <scope>NUCLEOTIDE SEQUENCE [LARGE SCALE GENOMIC DNA]</scope>
    <source>
        <strain evidence="3 4">NRRL 1336</strain>
    </source>
</reference>
<dbReference type="OrthoDB" id="79452at2759"/>
<accession>A0A1X2HZ44</accession>
<dbReference type="InterPro" id="IPR008936">
    <property type="entry name" value="Rho_GTPase_activation_prot"/>
</dbReference>
<protein>
    <submittedName>
        <fullName evidence="3">Rho GTPase activation protein</fullName>
    </submittedName>
</protein>